<evidence type="ECO:0000256" key="3">
    <source>
        <dbReference type="ARBA" id="ARBA00022833"/>
    </source>
</evidence>
<organism evidence="7 8">
    <name type="scientific">Mytilus galloprovincialis</name>
    <name type="common">Mediterranean mussel</name>
    <dbReference type="NCBI Taxonomy" id="29158"/>
    <lineage>
        <taxon>Eukaryota</taxon>
        <taxon>Metazoa</taxon>
        <taxon>Spiralia</taxon>
        <taxon>Lophotrochozoa</taxon>
        <taxon>Mollusca</taxon>
        <taxon>Bivalvia</taxon>
        <taxon>Autobranchia</taxon>
        <taxon>Pteriomorphia</taxon>
        <taxon>Mytilida</taxon>
        <taxon>Mytiloidea</taxon>
        <taxon>Mytilidae</taxon>
        <taxon>Mytilinae</taxon>
        <taxon>Mytilus</taxon>
    </lineage>
</organism>
<keyword evidence="8" id="KW-1185">Reference proteome</keyword>
<dbReference type="InterPro" id="IPR001841">
    <property type="entry name" value="Znf_RING"/>
</dbReference>
<accession>A0A8B6DRW3</accession>
<evidence type="ECO:0000259" key="6">
    <source>
        <dbReference type="PROSITE" id="PS50089"/>
    </source>
</evidence>
<evidence type="ECO:0000256" key="5">
    <source>
        <dbReference type="SAM" id="Phobius"/>
    </source>
</evidence>
<dbReference type="OrthoDB" id="6042683at2759"/>
<comment type="caution">
    <text evidence="7">The sequence shown here is derived from an EMBL/GenBank/DDBJ whole genome shotgun (WGS) entry which is preliminary data.</text>
</comment>
<gene>
    <name evidence="7" type="ORF">MGAL_10B002971</name>
</gene>
<keyword evidence="5" id="KW-1133">Transmembrane helix</keyword>
<dbReference type="PROSITE" id="PS50089">
    <property type="entry name" value="ZF_RING_2"/>
    <property type="match status" value="1"/>
</dbReference>
<feature type="transmembrane region" description="Helical" evidence="5">
    <location>
        <begin position="101"/>
        <end position="123"/>
    </location>
</feature>
<evidence type="ECO:0000256" key="1">
    <source>
        <dbReference type="ARBA" id="ARBA00022723"/>
    </source>
</evidence>
<keyword evidence="5" id="KW-0812">Transmembrane</keyword>
<dbReference type="Pfam" id="PF13920">
    <property type="entry name" value="zf-C3HC4_3"/>
    <property type="match status" value="1"/>
</dbReference>
<feature type="domain" description="RING-type" evidence="6">
    <location>
        <begin position="202"/>
        <end position="243"/>
    </location>
</feature>
<dbReference type="GO" id="GO:0016567">
    <property type="term" value="P:protein ubiquitination"/>
    <property type="evidence" value="ECO:0007669"/>
    <property type="project" value="TreeGrafter"/>
</dbReference>
<dbReference type="AlphaFoldDB" id="A0A8B6DRW3"/>
<keyword evidence="2 4" id="KW-0863">Zinc-finger</keyword>
<dbReference type="EMBL" id="UYJE01003843">
    <property type="protein sequence ID" value="VDI22851.1"/>
    <property type="molecule type" value="Genomic_DNA"/>
</dbReference>
<keyword evidence="1" id="KW-0479">Metal-binding</keyword>
<evidence type="ECO:0000313" key="7">
    <source>
        <dbReference type="EMBL" id="VDI22851.1"/>
    </source>
</evidence>
<dbReference type="InterPro" id="IPR013083">
    <property type="entry name" value="Znf_RING/FYVE/PHD"/>
</dbReference>
<dbReference type="GO" id="GO:0008270">
    <property type="term" value="F:zinc ion binding"/>
    <property type="evidence" value="ECO:0007669"/>
    <property type="project" value="UniProtKB-KW"/>
</dbReference>
<keyword evidence="5" id="KW-0472">Membrane</keyword>
<dbReference type="Proteomes" id="UP000596742">
    <property type="component" value="Unassembled WGS sequence"/>
</dbReference>
<keyword evidence="3" id="KW-0862">Zinc</keyword>
<proteinExistence type="predicted"/>
<sequence>MLRQHCHSFHNYGCLGFWLTAFSAYSALIKQVIKFILSWMHFMFHLCEVCVYLAIHIFSFLVTLISICMPYLRKPIYIMCSFFKWMYSEMWRGIYLRGNPFLTLLSWIMIMCTFLLCVVNIFLQRTVPRNVQNRQRNGHNRNEEDQNDQENENIENRLIEVQQQRLLNRQHHLPVVMANQNEPTHDEDNPENINLDDNLQLCIICIENVRNFAVFPCGHLHFCRLCVENLFRSRTNVKCPVCNIHIEDYRRIYV</sequence>
<protein>
    <recommendedName>
        <fullName evidence="6">RING-type domain-containing protein</fullName>
    </recommendedName>
</protein>
<feature type="transmembrane region" description="Helical" evidence="5">
    <location>
        <begin position="39"/>
        <end position="64"/>
    </location>
</feature>
<dbReference type="SMART" id="SM00184">
    <property type="entry name" value="RING"/>
    <property type="match status" value="1"/>
</dbReference>
<evidence type="ECO:0000313" key="8">
    <source>
        <dbReference type="Proteomes" id="UP000596742"/>
    </source>
</evidence>
<dbReference type="Gene3D" id="3.30.40.10">
    <property type="entry name" value="Zinc/RING finger domain, C3HC4 (zinc finger)"/>
    <property type="match status" value="1"/>
</dbReference>
<evidence type="ECO:0000256" key="2">
    <source>
        <dbReference type="ARBA" id="ARBA00022771"/>
    </source>
</evidence>
<dbReference type="PANTHER" id="PTHR46858:SF5">
    <property type="entry name" value="E3 UBIQUITIN-PROTEIN LIGASE APD1-RELATED"/>
    <property type="match status" value="1"/>
</dbReference>
<dbReference type="SUPFAM" id="SSF57850">
    <property type="entry name" value="RING/U-box"/>
    <property type="match status" value="1"/>
</dbReference>
<evidence type="ECO:0000256" key="4">
    <source>
        <dbReference type="PROSITE-ProRule" id="PRU00175"/>
    </source>
</evidence>
<reference evidence="7" key="1">
    <citation type="submission" date="2018-11" db="EMBL/GenBank/DDBJ databases">
        <authorList>
            <person name="Alioto T."/>
            <person name="Alioto T."/>
        </authorList>
    </citation>
    <scope>NUCLEOTIDE SEQUENCE</scope>
</reference>
<dbReference type="PANTHER" id="PTHR46858">
    <property type="entry name" value="OS05G0521000 PROTEIN"/>
    <property type="match status" value="1"/>
</dbReference>
<name>A0A8B6DRW3_MYTGA</name>
<feature type="transmembrane region" description="Helical" evidence="5">
    <location>
        <begin position="12"/>
        <end position="33"/>
    </location>
</feature>
<dbReference type="GO" id="GO:0061630">
    <property type="term" value="F:ubiquitin protein ligase activity"/>
    <property type="evidence" value="ECO:0007669"/>
    <property type="project" value="TreeGrafter"/>
</dbReference>